<evidence type="ECO:0000313" key="1">
    <source>
        <dbReference type="EMBL" id="KAL2054944.1"/>
    </source>
</evidence>
<protein>
    <submittedName>
        <fullName evidence="1">Uncharacterized protein</fullName>
    </submittedName>
</protein>
<reference evidence="1 2" key="1">
    <citation type="submission" date="2024-09" db="EMBL/GenBank/DDBJ databases">
        <title>Rethinking Asexuality: The Enigmatic Case of Functional Sexual Genes in Lepraria (Stereocaulaceae).</title>
        <authorList>
            <person name="Doellman M."/>
            <person name="Sun Y."/>
            <person name="Barcenas-Pena A."/>
            <person name="Lumbsch H.T."/>
            <person name="Grewe F."/>
        </authorList>
    </citation>
    <scope>NUCLEOTIDE SEQUENCE [LARGE SCALE GENOMIC DNA]</scope>
    <source>
        <strain evidence="1 2">Grewe 0041</strain>
    </source>
</reference>
<organism evidence="1 2">
    <name type="scientific">Lepraria finkii</name>
    <dbReference type="NCBI Taxonomy" id="1340010"/>
    <lineage>
        <taxon>Eukaryota</taxon>
        <taxon>Fungi</taxon>
        <taxon>Dikarya</taxon>
        <taxon>Ascomycota</taxon>
        <taxon>Pezizomycotina</taxon>
        <taxon>Lecanoromycetes</taxon>
        <taxon>OSLEUM clade</taxon>
        <taxon>Lecanoromycetidae</taxon>
        <taxon>Lecanorales</taxon>
        <taxon>Lecanorineae</taxon>
        <taxon>Stereocaulaceae</taxon>
        <taxon>Lepraria</taxon>
    </lineage>
</organism>
<proteinExistence type="predicted"/>
<dbReference type="Proteomes" id="UP001590951">
    <property type="component" value="Unassembled WGS sequence"/>
</dbReference>
<comment type="caution">
    <text evidence="1">The sequence shown here is derived from an EMBL/GenBank/DDBJ whole genome shotgun (WGS) entry which is preliminary data.</text>
</comment>
<name>A0ABR4BAR2_9LECA</name>
<keyword evidence="2" id="KW-1185">Reference proteome</keyword>
<gene>
    <name evidence="1" type="ORF">ABVK25_004766</name>
</gene>
<dbReference type="EMBL" id="JBHFEH010000013">
    <property type="protein sequence ID" value="KAL2054944.1"/>
    <property type="molecule type" value="Genomic_DNA"/>
</dbReference>
<evidence type="ECO:0000313" key="2">
    <source>
        <dbReference type="Proteomes" id="UP001590951"/>
    </source>
</evidence>
<accession>A0ABR4BAR2</accession>
<sequence length="121" mass="14149">MEVIHNGQRFSKYEARLACALQLYCALNDETIGSIISTTREGLGSQPIPCWSLVTALQQSFHPFYHYVYLAVYNNRAYWEPEAREVCRRWWDTHSQAVQRLNAQGEILPYLDTDDHPRTQE</sequence>